<sequence>MILIQDIMSEHLVPLHEEMSLAQAVDHLMSNKVIGLPVVDNQKKLVGFLSEHDCIPYLLDDSYHCDSHVLVRDMMHKEPLTVKPTNTILEMAQMMATNKPKIYPVMDGDKLVGVVRRGEVMAALNQQLKHCRVA</sequence>
<evidence type="ECO:0000256" key="2">
    <source>
        <dbReference type="PROSITE-ProRule" id="PRU00703"/>
    </source>
</evidence>
<proteinExistence type="predicted"/>
<evidence type="ECO:0000256" key="1">
    <source>
        <dbReference type="ARBA" id="ARBA00023122"/>
    </source>
</evidence>
<dbReference type="InterPro" id="IPR000644">
    <property type="entry name" value="CBS_dom"/>
</dbReference>
<dbReference type="SMART" id="SM00116">
    <property type="entry name" value="CBS"/>
    <property type="match status" value="2"/>
</dbReference>
<dbReference type="SUPFAM" id="SSF54631">
    <property type="entry name" value="CBS-domain pair"/>
    <property type="match status" value="1"/>
</dbReference>
<dbReference type="Proteomes" id="UP000267535">
    <property type="component" value="Unassembled WGS sequence"/>
</dbReference>
<dbReference type="InterPro" id="IPR051257">
    <property type="entry name" value="Diverse_CBS-Domain"/>
</dbReference>
<name>A0A3P1SKZ2_9GAMM</name>
<dbReference type="OrthoDB" id="9790355at2"/>
<reference evidence="4 5" key="1">
    <citation type="submission" date="2018-11" db="EMBL/GenBank/DDBJ databases">
        <title>The draft genome sequence of Amphritea balenae JAMM 1525T.</title>
        <authorList>
            <person name="Fang Z."/>
            <person name="Zhang Y."/>
            <person name="Han X."/>
        </authorList>
    </citation>
    <scope>NUCLEOTIDE SEQUENCE [LARGE SCALE GENOMIC DNA]</scope>
    <source>
        <strain evidence="4 5">JAMM 1525</strain>
    </source>
</reference>
<dbReference type="InterPro" id="IPR044729">
    <property type="entry name" value="CBS_bac"/>
</dbReference>
<keyword evidence="1 2" id="KW-0129">CBS domain</keyword>
<dbReference type="CDD" id="cd04629">
    <property type="entry name" value="CBS_pair_bac"/>
    <property type="match status" value="1"/>
</dbReference>
<dbReference type="Gene3D" id="3.10.580.10">
    <property type="entry name" value="CBS-domain"/>
    <property type="match status" value="2"/>
</dbReference>
<dbReference type="RefSeq" id="WP_124927568.1">
    <property type="nucleotide sequence ID" value="NZ_BMOH01000009.1"/>
</dbReference>
<feature type="domain" description="CBS" evidence="3">
    <location>
        <begin position="75"/>
        <end position="130"/>
    </location>
</feature>
<comment type="caution">
    <text evidence="4">The sequence shown here is derived from an EMBL/GenBank/DDBJ whole genome shotgun (WGS) entry which is preliminary data.</text>
</comment>
<feature type="domain" description="CBS" evidence="3">
    <location>
        <begin position="8"/>
        <end position="67"/>
    </location>
</feature>
<evidence type="ECO:0000259" key="3">
    <source>
        <dbReference type="PROSITE" id="PS51371"/>
    </source>
</evidence>
<dbReference type="EMBL" id="RQXV01000012">
    <property type="protein sequence ID" value="RRC97405.1"/>
    <property type="molecule type" value="Genomic_DNA"/>
</dbReference>
<accession>A0A3P1SKZ2</accession>
<protein>
    <submittedName>
        <fullName evidence="4">CBS domain-containing protein</fullName>
    </submittedName>
</protein>
<organism evidence="4 5">
    <name type="scientific">Amphritea balenae</name>
    <dbReference type="NCBI Taxonomy" id="452629"/>
    <lineage>
        <taxon>Bacteria</taxon>
        <taxon>Pseudomonadati</taxon>
        <taxon>Pseudomonadota</taxon>
        <taxon>Gammaproteobacteria</taxon>
        <taxon>Oceanospirillales</taxon>
        <taxon>Oceanospirillaceae</taxon>
        <taxon>Amphritea</taxon>
    </lineage>
</organism>
<dbReference type="PANTHER" id="PTHR43080:SF26">
    <property type="entry name" value="REGULATORY PROTEIN"/>
    <property type="match status" value="1"/>
</dbReference>
<keyword evidence="5" id="KW-1185">Reference proteome</keyword>
<evidence type="ECO:0000313" key="5">
    <source>
        <dbReference type="Proteomes" id="UP000267535"/>
    </source>
</evidence>
<gene>
    <name evidence="4" type="ORF">EHS89_18045</name>
</gene>
<dbReference type="AlphaFoldDB" id="A0A3P1SKZ2"/>
<evidence type="ECO:0000313" key="4">
    <source>
        <dbReference type="EMBL" id="RRC97405.1"/>
    </source>
</evidence>
<dbReference type="PROSITE" id="PS51371">
    <property type="entry name" value="CBS"/>
    <property type="match status" value="2"/>
</dbReference>
<dbReference type="Pfam" id="PF00571">
    <property type="entry name" value="CBS"/>
    <property type="match status" value="2"/>
</dbReference>
<dbReference type="InterPro" id="IPR046342">
    <property type="entry name" value="CBS_dom_sf"/>
</dbReference>
<dbReference type="PANTHER" id="PTHR43080">
    <property type="entry name" value="CBS DOMAIN-CONTAINING PROTEIN CBSX3, MITOCHONDRIAL"/>
    <property type="match status" value="1"/>
</dbReference>